<protein>
    <submittedName>
        <fullName evidence="1">Uncharacterized protein</fullName>
    </submittedName>
</protein>
<proteinExistence type="predicted"/>
<accession>A0A0F8YSY4</accession>
<dbReference type="EMBL" id="LAZR01055221">
    <property type="protein sequence ID" value="KKK76865.1"/>
    <property type="molecule type" value="Genomic_DNA"/>
</dbReference>
<evidence type="ECO:0000313" key="1">
    <source>
        <dbReference type="EMBL" id="KKK76865.1"/>
    </source>
</evidence>
<reference evidence="1" key="1">
    <citation type="journal article" date="2015" name="Nature">
        <title>Complex archaea that bridge the gap between prokaryotes and eukaryotes.</title>
        <authorList>
            <person name="Spang A."/>
            <person name="Saw J.H."/>
            <person name="Jorgensen S.L."/>
            <person name="Zaremba-Niedzwiedzka K."/>
            <person name="Martijn J."/>
            <person name="Lind A.E."/>
            <person name="van Eijk R."/>
            <person name="Schleper C."/>
            <person name="Guy L."/>
            <person name="Ettema T.J."/>
        </authorList>
    </citation>
    <scope>NUCLEOTIDE SEQUENCE</scope>
</reference>
<sequence>MSDDPKALEDNVRKCLRFLEQQERTHAEGRRKLLLTHSLALEESMLKETKPCCRYTYHVSCEEVLTQVRRYL</sequence>
<gene>
    <name evidence="1" type="ORF">LCGC14_2859380</name>
</gene>
<dbReference type="AlphaFoldDB" id="A0A0F8YSY4"/>
<comment type="caution">
    <text evidence="1">The sequence shown here is derived from an EMBL/GenBank/DDBJ whole genome shotgun (WGS) entry which is preliminary data.</text>
</comment>
<organism evidence="1">
    <name type="scientific">marine sediment metagenome</name>
    <dbReference type="NCBI Taxonomy" id="412755"/>
    <lineage>
        <taxon>unclassified sequences</taxon>
        <taxon>metagenomes</taxon>
        <taxon>ecological metagenomes</taxon>
    </lineage>
</organism>
<feature type="non-terminal residue" evidence="1">
    <location>
        <position position="72"/>
    </location>
</feature>
<name>A0A0F8YSY4_9ZZZZ</name>